<dbReference type="InParanoid" id="A0A1V8TMR9"/>
<keyword evidence="4" id="KW-1185">Reference proteome</keyword>
<gene>
    <name evidence="3" type="ORF">B0A48_02128</name>
</gene>
<comment type="caution">
    <text evidence="3">The sequence shown here is derived from an EMBL/GenBank/DDBJ whole genome shotgun (WGS) entry which is preliminary data.</text>
</comment>
<feature type="domain" description="DUF7587" evidence="2">
    <location>
        <begin position="254"/>
        <end position="403"/>
    </location>
</feature>
<dbReference type="Pfam" id="PF24494">
    <property type="entry name" value="DUF7587"/>
    <property type="match status" value="1"/>
</dbReference>
<name>A0A1V8TMR9_9PEZI</name>
<evidence type="ECO:0000313" key="3">
    <source>
        <dbReference type="EMBL" id="OQO12665.1"/>
    </source>
</evidence>
<feature type="region of interest" description="Disordered" evidence="1">
    <location>
        <begin position="139"/>
        <end position="216"/>
    </location>
</feature>
<feature type="compositionally biased region" description="Polar residues" evidence="1">
    <location>
        <begin position="178"/>
        <end position="193"/>
    </location>
</feature>
<accession>A0A1V8TMR9</accession>
<evidence type="ECO:0000259" key="2">
    <source>
        <dbReference type="Pfam" id="PF24494"/>
    </source>
</evidence>
<dbReference type="Proteomes" id="UP000192596">
    <property type="component" value="Unassembled WGS sequence"/>
</dbReference>
<dbReference type="AlphaFoldDB" id="A0A1V8TMR9"/>
<organism evidence="3 4">
    <name type="scientific">Cryoendolithus antarcticus</name>
    <dbReference type="NCBI Taxonomy" id="1507870"/>
    <lineage>
        <taxon>Eukaryota</taxon>
        <taxon>Fungi</taxon>
        <taxon>Dikarya</taxon>
        <taxon>Ascomycota</taxon>
        <taxon>Pezizomycotina</taxon>
        <taxon>Dothideomycetes</taxon>
        <taxon>Dothideomycetidae</taxon>
        <taxon>Cladosporiales</taxon>
        <taxon>Cladosporiaceae</taxon>
        <taxon>Cryoendolithus</taxon>
    </lineage>
</organism>
<evidence type="ECO:0000313" key="4">
    <source>
        <dbReference type="Proteomes" id="UP000192596"/>
    </source>
</evidence>
<proteinExistence type="predicted"/>
<protein>
    <recommendedName>
        <fullName evidence="2">DUF7587 domain-containing protein</fullName>
    </recommendedName>
</protein>
<dbReference type="InterPro" id="IPR056009">
    <property type="entry name" value="DUF7587"/>
</dbReference>
<dbReference type="OrthoDB" id="5397734at2759"/>
<feature type="compositionally biased region" description="Basic residues" evidence="1">
    <location>
        <begin position="199"/>
        <end position="212"/>
    </location>
</feature>
<dbReference type="EMBL" id="NAJO01000004">
    <property type="protein sequence ID" value="OQO12665.1"/>
    <property type="molecule type" value="Genomic_DNA"/>
</dbReference>
<sequence>MAQYLGNKQSSRKPWTYDERYVLKLLKDNSTLGWLRRTAIFNEIFANKSGASGTTDGREVGTLRSQCNSHELVKPLWRPVLKPPATVEEEQLRSDLQDMVRVALASGALMTPPQTPRAVRTHPATYNSSSTAIVLLSAQTSGSSNDDDLPPAHSIRKRRRTSDAAHLAYGTAREPQTPGASSSSATEQDNPSSAEIRREKRRKRLTTQRKKARPEANVDFVRQDGSRIWLTQMEADESALELMMPAEASPHPALHQLLWRYFDRKSQGLNSLDGFVSGRFMNKMTRPRPAPAVEDLEWNEVGWHLDHREEYTPFVSVTSLLVWVLGMAVKAFAKGERTGYIAVLDSSVLDPESVYWVPPLFTTLRAQRPFTQGGFQYIGGAEHLVWNEIPESAILKFVSVQELHDFASDPAIARFLRLDILAEGKIDGVTPETRLKRGNILLVDEIQTIAKIVLFLGIDTTDAGKLWCICYELIRGWQLKIEGREPKDWAAIAYQFTDHLCARKTSPTSLRDRICMMTAFTYAVQWSLGASYIRCKPEEFEMMLRRSRRLKIDPANIMATELAEAQSALYETHAAIQRTRHSEEQTMPKRPRKQVVAKTAMTNVGLPISGDEEDQADDDVDEGFVSADTIPVRTWAAGKRPVRRRSGYDEAMLDDAIMYEADSDDEYSP</sequence>
<evidence type="ECO:0000256" key="1">
    <source>
        <dbReference type="SAM" id="MobiDB-lite"/>
    </source>
</evidence>
<reference evidence="4" key="1">
    <citation type="submission" date="2017-03" db="EMBL/GenBank/DDBJ databases">
        <title>Genomes of endolithic fungi from Antarctica.</title>
        <authorList>
            <person name="Coleine C."/>
            <person name="Masonjones S."/>
            <person name="Stajich J.E."/>
        </authorList>
    </citation>
    <scope>NUCLEOTIDE SEQUENCE [LARGE SCALE GENOMIC DNA]</scope>
    <source>
        <strain evidence="4">CCFEE 5527</strain>
    </source>
</reference>